<protein>
    <recommendedName>
        <fullName evidence="1">Histone acetyltransferase Rv0428c-like C-terminal domain-containing protein</fullName>
    </recommendedName>
</protein>
<dbReference type="InterPro" id="IPR056935">
    <property type="entry name" value="Rv0428c-like_C"/>
</dbReference>
<name>A0ABP9TRC5_9MICC</name>
<organism evidence="2 3">
    <name type="scientific">Paeniglutamicibacter antarcticus</name>
    <dbReference type="NCBI Taxonomy" id="494023"/>
    <lineage>
        <taxon>Bacteria</taxon>
        <taxon>Bacillati</taxon>
        <taxon>Actinomycetota</taxon>
        <taxon>Actinomycetes</taxon>
        <taxon>Micrococcales</taxon>
        <taxon>Micrococcaceae</taxon>
        <taxon>Paeniglutamicibacter</taxon>
    </lineage>
</organism>
<feature type="domain" description="Histone acetyltransferase Rv0428c-like C-terminal" evidence="1">
    <location>
        <begin position="12"/>
        <end position="85"/>
    </location>
</feature>
<proteinExistence type="predicted"/>
<dbReference type="Pfam" id="PF24553">
    <property type="entry name" value="Rv0428c_C"/>
    <property type="match status" value="1"/>
</dbReference>
<gene>
    <name evidence="2" type="ORF">GCM10025778_20480</name>
</gene>
<dbReference type="EMBL" id="BAABLK010000028">
    <property type="protein sequence ID" value="GAA5227515.1"/>
    <property type="molecule type" value="Genomic_DNA"/>
</dbReference>
<evidence type="ECO:0000313" key="3">
    <source>
        <dbReference type="Proteomes" id="UP001501257"/>
    </source>
</evidence>
<dbReference type="Proteomes" id="UP001501257">
    <property type="component" value="Unassembled WGS sequence"/>
</dbReference>
<evidence type="ECO:0000313" key="2">
    <source>
        <dbReference type="EMBL" id="GAA5227515.1"/>
    </source>
</evidence>
<dbReference type="Gene3D" id="3.40.630.30">
    <property type="match status" value="1"/>
</dbReference>
<sequence length="203" mass="21921">MKPVSRFARPLALDRTMSRGWRALEEENVGGWIARFSGGVTKRANSVLPSSAPGDLDACIAKVERRYASRGLPAVFHISPESLPPDLDARLCERGYRRLSPTLVQYLPLEGCGNASTVEPDQRIELADEASPRWCEAFWGVEGPDTAGEQAICREILSATPSVYASLVHDGRLHAVGRLALVGDLGGIYSVATEVCQGSETVV</sequence>
<accession>A0ABP9TRC5</accession>
<dbReference type="RefSeq" id="WP_425571768.1">
    <property type="nucleotide sequence ID" value="NZ_BAABLK010000028.1"/>
</dbReference>
<keyword evidence="3" id="KW-1185">Reference proteome</keyword>
<evidence type="ECO:0000259" key="1">
    <source>
        <dbReference type="Pfam" id="PF24553"/>
    </source>
</evidence>
<reference evidence="3" key="1">
    <citation type="journal article" date="2019" name="Int. J. Syst. Evol. Microbiol.">
        <title>The Global Catalogue of Microorganisms (GCM) 10K type strain sequencing project: providing services to taxonomists for standard genome sequencing and annotation.</title>
        <authorList>
            <consortium name="The Broad Institute Genomics Platform"/>
            <consortium name="The Broad Institute Genome Sequencing Center for Infectious Disease"/>
            <person name="Wu L."/>
            <person name="Ma J."/>
        </authorList>
    </citation>
    <scope>NUCLEOTIDE SEQUENCE [LARGE SCALE GENOMIC DNA]</scope>
    <source>
        <strain evidence="3">JCM 18952</strain>
    </source>
</reference>
<comment type="caution">
    <text evidence="2">The sequence shown here is derived from an EMBL/GenBank/DDBJ whole genome shotgun (WGS) entry which is preliminary data.</text>
</comment>